<evidence type="ECO:0000256" key="5">
    <source>
        <dbReference type="ARBA" id="ARBA00022692"/>
    </source>
</evidence>
<keyword evidence="5 8" id="KW-0812">Transmembrane</keyword>
<feature type="transmembrane region" description="Helical" evidence="8">
    <location>
        <begin position="79"/>
        <end position="100"/>
    </location>
</feature>
<dbReference type="InterPro" id="IPR004761">
    <property type="entry name" value="Spore_GerAB"/>
</dbReference>
<dbReference type="PANTHER" id="PTHR34975">
    <property type="entry name" value="SPORE GERMINATION PROTEIN A2"/>
    <property type="match status" value="1"/>
</dbReference>
<dbReference type="RefSeq" id="WP_314805166.1">
    <property type="nucleotide sequence ID" value="NZ_CP130319.1"/>
</dbReference>
<dbReference type="GO" id="GO:0009847">
    <property type="term" value="P:spore germination"/>
    <property type="evidence" value="ECO:0007669"/>
    <property type="project" value="InterPro"/>
</dbReference>
<dbReference type="GO" id="GO:0016020">
    <property type="term" value="C:membrane"/>
    <property type="evidence" value="ECO:0007669"/>
    <property type="project" value="UniProtKB-SubCell"/>
</dbReference>
<accession>A0AA96LVF9</accession>
<comment type="similarity">
    <text evidence="2">Belongs to the amino acid-polyamine-organocation (APC) superfamily. Spore germination protein (SGP) (TC 2.A.3.9) family.</text>
</comment>
<keyword evidence="7 8" id="KW-0472">Membrane</keyword>
<feature type="transmembrane region" description="Helical" evidence="8">
    <location>
        <begin position="106"/>
        <end position="131"/>
    </location>
</feature>
<feature type="transmembrane region" description="Helical" evidence="8">
    <location>
        <begin position="12"/>
        <end position="32"/>
    </location>
</feature>
<dbReference type="AlphaFoldDB" id="A0AA96LVF9"/>
<feature type="transmembrane region" description="Helical" evidence="8">
    <location>
        <begin position="305"/>
        <end position="324"/>
    </location>
</feature>
<dbReference type="PANTHER" id="PTHR34975:SF2">
    <property type="entry name" value="SPORE GERMINATION PROTEIN A2"/>
    <property type="match status" value="1"/>
</dbReference>
<dbReference type="KEGG" id="proo:MJB10_12090"/>
<proteinExistence type="inferred from homology"/>
<evidence type="ECO:0000313" key="9">
    <source>
        <dbReference type="EMBL" id="WNR46794.1"/>
    </source>
</evidence>
<dbReference type="Proteomes" id="UP001304650">
    <property type="component" value="Chromosome"/>
</dbReference>
<comment type="subcellular location">
    <subcellularLocation>
        <location evidence="1">Membrane</location>
        <topology evidence="1">Multi-pass membrane protein</topology>
    </subcellularLocation>
</comment>
<name>A0AA96LVF9_9BACL</name>
<keyword evidence="4" id="KW-0309">Germination</keyword>
<gene>
    <name evidence="9" type="ORF">MJB10_12090</name>
</gene>
<evidence type="ECO:0000313" key="10">
    <source>
        <dbReference type="Proteomes" id="UP001304650"/>
    </source>
</evidence>
<keyword evidence="3" id="KW-0813">Transport</keyword>
<evidence type="ECO:0000256" key="7">
    <source>
        <dbReference type="ARBA" id="ARBA00023136"/>
    </source>
</evidence>
<dbReference type="NCBIfam" id="TIGR00912">
    <property type="entry name" value="2A0309"/>
    <property type="match status" value="1"/>
</dbReference>
<dbReference type="EMBL" id="CP130319">
    <property type="protein sequence ID" value="WNR46794.1"/>
    <property type="molecule type" value="Genomic_DNA"/>
</dbReference>
<organism evidence="9 10">
    <name type="scientific">Paenibacillus roseopurpureus</name>
    <dbReference type="NCBI Taxonomy" id="2918901"/>
    <lineage>
        <taxon>Bacteria</taxon>
        <taxon>Bacillati</taxon>
        <taxon>Bacillota</taxon>
        <taxon>Bacilli</taxon>
        <taxon>Bacillales</taxon>
        <taxon>Paenibacillaceae</taxon>
        <taxon>Paenibacillus</taxon>
    </lineage>
</organism>
<evidence type="ECO:0000256" key="8">
    <source>
        <dbReference type="SAM" id="Phobius"/>
    </source>
</evidence>
<evidence type="ECO:0000256" key="1">
    <source>
        <dbReference type="ARBA" id="ARBA00004141"/>
    </source>
</evidence>
<evidence type="ECO:0000256" key="6">
    <source>
        <dbReference type="ARBA" id="ARBA00022989"/>
    </source>
</evidence>
<feature type="transmembrane region" description="Helical" evidence="8">
    <location>
        <begin position="182"/>
        <end position="205"/>
    </location>
</feature>
<feature type="transmembrane region" description="Helical" evidence="8">
    <location>
        <begin position="336"/>
        <end position="357"/>
    </location>
</feature>
<evidence type="ECO:0000256" key="3">
    <source>
        <dbReference type="ARBA" id="ARBA00022448"/>
    </source>
</evidence>
<feature type="transmembrane region" description="Helical" evidence="8">
    <location>
        <begin position="143"/>
        <end position="162"/>
    </location>
</feature>
<keyword evidence="6 8" id="KW-1133">Transmembrane helix</keyword>
<feature type="transmembrane region" description="Helical" evidence="8">
    <location>
        <begin position="217"/>
        <end position="239"/>
    </location>
</feature>
<evidence type="ECO:0000256" key="4">
    <source>
        <dbReference type="ARBA" id="ARBA00022544"/>
    </source>
</evidence>
<reference evidence="9" key="1">
    <citation type="submission" date="2022-02" db="EMBL/GenBank/DDBJ databases">
        <title>Paenibacillus sp. MBLB1832 Whole Genome Shotgun Sequencing.</title>
        <authorList>
            <person name="Hwang C.Y."/>
            <person name="Cho E.-S."/>
            <person name="Seo M.-J."/>
        </authorList>
    </citation>
    <scope>NUCLEOTIDE SEQUENCE</scope>
    <source>
        <strain evidence="9">MBLB1832</strain>
    </source>
</reference>
<feature type="transmembrane region" description="Helical" evidence="8">
    <location>
        <begin position="38"/>
        <end position="59"/>
    </location>
</feature>
<dbReference type="Pfam" id="PF03845">
    <property type="entry name" value="Spore_permease"/>
    <property type="match status" value="1"/>
</dbReference>
<keyword evidence="10" id="KW-1185">Reference proteome</keyword>
<sequence length="367" mass="41675">MELRISGTQLFWMIATMQVSMTILLTIKPAIMTAKQDSWISILGATLIGMFIAFVCTRINREYPGQTLVTYLPKIVGNWLGRFIIFIYGAFWYIVLAMVLRQYSDFIVSTILPRTPIMIPVFAMLLAAVYVTRIGIEGIARCSQILGPFLLIIITLTLLLSIRDIQLKRVLPFYVDSGWNVILQGALPTATFQGDCILLLILLAFISNPDQGTKPAVFGVALVGLLTCAATFVIVTVFGDNMAAAQTYPYFNLVRYISIYNFFQNLDAFLIPIWIIGVFMKVSLYFFVCTYGTAQVFKVTKWQRMLWVVVPIILLLSMVPRNYYDSSLFFPQKIAVPFLFPIHMLGVPLLLWIISWLKNKKKRTTHP</sequence>
<protein>
    <submittedName>
        <fullName evidence="9">Endospore germination permease</fullName>
    </submittedName>
</protein>
<feature type="transmembrane region" description="Helical" evidence="8">
    <location>
        <begin position="269"/>
        <end position="293"/>
    </location>
</feature>
<evidence type="ECO:0000256" key="2">
    <source>
        <dbReference type="ARBA" id="ARBA00007998"/>
    </source>
</evidence>